<dbReference type="Proteomes" id="UP001604336">
    <property type="component" value="Unassembled WGS sequence"/>
</dbReference>
<dbReference type="EMBL" id="JBFOLK010000006">
    <property type="protein sequence ID" value="KAL2503437.1"/>
    <property type="molecule type" value="Genomic_DNA"/>
</dbReference>
<gene>
    <name evidence="1" type="ORF">Adt_19058</name>
</gene>
<organism evidence="1 2">
    <name type="scientific">Abeliophyllum distichum</name>
    <dbReference type="NCBI Taxonomy" id="126358"/>
    <lineage>
        <taxon>Eukaryota</taxon>
        <taxon>Viridiplantae</taxon>
        <taxon>Streptophyta</taxon>
        <taxon>Embryophyta</taxon>
        <taxon>Tracheophyta</taxon>
        <taxon>Spermatophyta</taxon>
        <taxon>Magnoliopsida</taxon>
        <taxon>eudicotyledons</taxon>
        <taxon>Gunneridae</taxon>
        <taxon>Pentapetalae</taxon>
        <taxon>asterids</taxon>
        <taxon>lamiids</taxon>
        <taxon>Lamiales</taxon>
        <taxon>Oleaceae</taxon>
        <taxon>Forsythieae</taxon>
        <taxon>Abeliophyllum</taxon>
    </lineage>
</organism>
<name>A0ABD1SUW1_9LAMI</name>
<evidence type="ECO:0000313" key="1">
    <source>
        <dbReference type="EMBL" id="KAL2503437.1"/>
    </source>
</evidence>
<keyword evidence="2" id="KW-1185">Reference proteome</keyword>
<comment type="caution">
    <text evidence="1">The sequence shown here is derived from an EMBL/GenBank/DDBJ whole genome shotgun (WGS) entry which is preliminary data.</text>
</comment>
<sequence>MKLCNGMSILEVNSLKTNDLDAMVKNVCVGNINDCSETAVEEKIDFKSNMRVLVFQKRVCLILKVEVLRSLQGVRVEISCFKSWVLTLAAAARGERNGLVNFNFAISD</sequence>
<proteinExistence type="predicted"/>
<protein>
    <submittedName>
        <fullName evidence="1">Protein RALF-like 24</fullName>
    </submittedName>
</protein>
<accession>A0ABD1SUW1</accession>
<dbReference type="AlphaFoldDB" id="A0ABD1SUW1"/>
<reference evidence="2" key="1">
    <citation type="submission" date="2024-07" db="EMBL/GenBank/DDBJ databases">
        <title>Two chromosome-level genome assemblies of Korean endemic species Abeliophyllum distichum and Forsythia ovata (Oleaceae).</title>
        <authorList>
            <person name="Jang H."/>
        </authorList>
    </citation>
    <scope>NUCLEOTIDE SEQUENCE [LARGE SCALE GENOMIC DNA]</scope>
</reference>
<evidence type="ECO:0000313" key="2">
    <source>
        <dbReference type="Proteomes" id="UP001604336"/>
    </source>
</evidence>